<dbReference type="InterPro" id="IPR015813">
    <property type="entry name" value="Pyrv/PenolPyrv_kinase-like_dom"/>
</dbReference>
<dbReference type="Gene3D" id="3.20.20.60">
    <property type="entry name" value="Phosphoenolpyruvate-binding domains"/>
    <property type="match status" value="1"/>
</dbReference>
<accession>A0ABW2YWE4</accession>
<dbReference type="SUPFAM" id="SSF51621">
    <property type="entry name" value="Phosphoenolpyruvate/pyruvate domain"/>
    <property type="match status" value="1"/>
</dbReference>
<name>A0ABW2YWE4_9SPHI</name>
<gene>
    <name evidence="1" type="ORF">ACFQZS_06950</name>
</gene>
<proteinExistence type="predicted"/>
<reference evidence="2" key="1">
    <citation type="journal article" date="2019" name="Int. J. Syst. Evol. Microbiol.">
        <title>The Global Catalogue of Microorganisms (GCM) 10K type strain sequencing project: providing services to taxonomists for standard genome sequencing and annotation.</title>
        <authorList>
            <consortium name="The Broad Institute Genomics Platform"/>
            <consortium name="The Broad Institute Genome Sequencing Center for Infectious Disease"/>
            <person name="Wu L."/>
            <person name="Ma J."/>
        </authorList>
    </citation>
    <scope>NUCLEOTIDE SEQUENCE [LARGE SCALE GENOMIC DNA]</scope>
    <source>
        <strain evidence="2">CCUG 63418</strain>
    </source>
</reference>
<keyword evidence="2" id="KW-1185">Reference proteome</keyword>
<sequence length="247" mass="27067">MDQYQTFYNLHHQSQPLVVGNAWNAKSAQIIEKAGFDAVATSSGAIADSLGYKDGEQIPFDEMLYVVKRIKSVLNIPLSMDMERGYTNDQQHLIANIQSVIDIGVVGINLEDPQGEEIYLEKLYTISNYLKSSNQQLFINARTDVFLQKLPNPFETVIARAKLYKAAGANGLFVTGVNDTGLIKEIVAAVDLPVNVVGVSAIADVQLLVDCGVKRISMAGLLYTASYKKISDLVTSIKSENSLAKLY</sequence>
<dbReference type="Proteomes" id="UP001596958">
    <property type="component" value="Unassembled WGS sequence"/>
</dbReference>
<organism evidence="1 2">
    <name type="scientific">Mucilaginibacter calamicampi</name>
    <dbReference type="NCBI Taxonomy" id="1302352"/>
    <lineage>
        <taxon>Bacteria</taxon>
        <taxon>Pseudomonadati</taxon>
        <taxon>Bacteroidota</taxon>
        <taxon>Sphingobacteriia</taxon>
        <taxon>Sphingobacteriales</taxon>
        <taxon>Sphingobacteriaceae</taxon>
        <taxon>Mucilaginibacter</taxon>
    </lineage>
</organism>
<protein>
    <submittedName>
        <fullName evidence="1">Isocitrate lyase/phosphoenolpyruvate mutase family protein</fullName>
    </submittedName>
</protein>
<dbReference type="EMBL" id="JBHTHU010000005">
    <property type="protein sequence ID" value="MFD0749874.1"/>
    <property type="molecule type" value="Genomic_DNA"/>
</dbReference>
<dbReference type="PANTHER" id="PTHR42905:SF16">
    <property type="entry name" value="CARBOXYPHOSPHONOENOLPYRUVATE PHOSPHONOMUTASE-LIKE PROTEIN (AFU_ORTHOLOGUE AFUA_5G07230)"/>
    <property type="match status" value="1"/>
</dbReference>
<evidence type="ECO:0000313" key="1">
    <source>
        <dbReference type="EMBL" id="MFD0749874.1"/>
    </source>
</evidence>
<dbReference type="RefSeq" id="WP_377098616.1">
    <property type="nucleotide sequence ID" value="NZ_JBHTHU010000005.1"/>
</dbReference>
<dbReference type="InterPro" id="IPR039556">
    <property type="entry name" value="ICL/PEPM"/>
</dbReference>
<evidence type="ECO:0000313" key="2">
    <source>
        <dbReference type="Proteomes" id="UP001596958"/>
    </source>
</evidence>
<comment type="caution">
    <text evidence="1">The sequence shown here is derived from an EMBL/GenBank/DDBJ whole genome shotgun (WGS) entry which is preliminary data.</text>
</comment>
<dbReference type="GO" id="GO:0016829">
    <property type="term" value="F:lyase activity"/>
    <property type="evidence" value="ECO:0007669"/>
    <property type="project" value="UniProtKB-KW"/>
</dbReference>
<dbReference type="InterPro" id="IPR040442">
    <property type="entry name" value="Pyrv_kinase-like_dom_sf"/>
</dbReference>
<dbReference type="Pfam" id="PF13714">
    <property type="entry name" value="PEP_mutase"/>
    <property type="match status" value="1"/>
</dbReference>
<keyword evidence="1" id="KW-0456">Lyase</keyword>
<dbReference type="PANTHER" id="PTHR42905">
    <property type="entry name" value="PHOSPHOENOLPYRUVATE CARBOXYLASE"/>
    <property type="match status" value="1"/>
</dbReference>
<dbReference type="CDD" id="cd00377">
    <property type="entry name" value="ICL_PEPM"/>
    <property type="match status" value="1"/>
</dbReference>